<dbReference type="AlphaFoldDB" id="A0A7K8UJY6"/>
<keyword evidence="10 18" id="KW-0472">Membrane</keyword>
<dbReference type="PANTHER" id="PTHR11309">
    <property type="entry name" value="FRIZZLED"/>
    <property type="match status" value="1"/>
</dbReference>
<keyword evidence="5" id="KW-1003">Cell membrane</keyword>
<dbReference type="FunFam" id="1.20.1070.10:FF:000068">
    <property type="entry name" value="Smoothened, frizzled class receptor"/>
    <property type="match status" value="1"/>
</dbReference>
<dbReference type="EMBL" id="VWZA01003345">
    <property type="protein sequence ID" value="NXF54695.1"/>
    <property type="molecule type" value="Genomic_DNA"/>
</dbReference>
<feature type="transmembrane region" description="Helical" evidence="18">
    <location>
        <begin position="181"/>
        <end position="209"/>
    </location>
</feature>
<keyword evidence="4" id="KW-0217">Developmental protein</keyword>
<evidence type="ECO:0000256" key="8">
    <source>
        <dbReference type="ARBA" id="ARBA00022989"/>
    </source>
</evidence>
<dbReference type="GO" id="GO:0004930">
    <property type="term" value="F:G protein-coupled receptor activity"/>
    <property type="evidence" value="ECO:0007669"/>
    <property type="project" value="UniProtKB-KW"/>
</dbReference>
<evidence type="ECO:0000256" key="2">
    <source>
        <dbReference type="ARBA" id="ARBA00004651"/>
    </source>
</evidence>
<reference evidence="20 21" key="1">
    <citation type="submission" date="2019-09" db="EMBL/GenBank/DDBJ databases">
        <title>Bird 10,000 Genomes (B10K) Project - Family phase.</title>
        <authorList>
            <person name="Zhang G."/>
        </authorList>
    </citation>
    <scope>NUCLEOTIDE SEQUENCE [LARGE SCALE GENOMIC DNA]</scope>
    <source>
        <strain evidence="20">B10K-CU-031-11</strain>
        <tissue evidence="20">Muscle</tissue>
    </source>
</reference>
<keyword evidence="21" id="KW-1185">Reference proteome</keyword>
<comment type="subcellular location">
    <subcellularLocation>
        <location evidence="2">Cell membrane</location>
        <topology evidence="2">Multi-pass membrane protein</topology>
    </subcellularLocation>
    <subcellularLocation>
        <location evidence="1">Cell projection</location>
        <location evidence="1">Cilium</location>
    </subcellularLocation>
</comment>
<keyword evidence="7" id="KW-0732">Signal</keyword>
<dbReference type="InterPro" id="IPR000539">
    <property type="entry name" value="Frizzled/Smoothened_7TM"/>
</dbReference>
<evidence type="ECO:0000256" key="10">
    <source>
        <dbReference type="ARBA" id="ARBA00023136"/>
    </source>
</evidence>
<accession>A0A7K8UJY6</accession>
<dbReference type="GO" id="GO:0009888">
    <property type="term" value="P:tissue development"/>
    <property type="evidence" value="ECO:0007669"/>
    <property type="project" value="UniProtKB-ARBA"/>
</dbReference>
<dbReference type="GO" id="GO:0030425">
    <property type="term" value="C:dendrite"/>
    <property type="evidence" value="ECO:0007669"/>
    <property type="project" value="TreeGrafter"/>
</dbReference>
<dbReference type="GO" id="GO:0007389">
    <property type="term" value="P:pattern specification process"/>
    <property type="evidence" value="ECO:0007669"/>
    <property type="project" value="TreeGrafter"/>
</dbReference>
<keyword evidence="6 18" id="KW-0812">Transmembrane</keyword>
<evidence type="ECO:0000256" key="14">
    <source>
        <dbReference type="ARBA" id="ARBA00023224"/>
    </source>
</evidence>
<dbReference type="Pfam" id="PF01534">
    <property type="entry name" value="Frizzled"/>
    <property type="match status" value="1"/>
</dbReference>
<keyword evidence="8 18" id="KW-1133">Transmembrane helix</keyword>
<evidence type="ECO:0000256" key="4">
    <source>
        <dbReference type="ARBA" id="ARBA00022473"/>
    </source>
</evidence>
<dbReference type="Gene3D" id="1.20.1070.10">
    <property type="entry name" value="Rhodopsin 7-helix transmembrane proteins"/>
    <property type="match status" value="1"/>
</dbReference>
<evidence type="ECO:0000259" key="19">
    <source>
        <dbReference type="PROSITE" id="PS50261"/>
    </source>
</evidence>
<dbReference type="CDD" id="cd15030">
    <property type="entry name" value="7tmF_SMO_homolog"/>
    <property type="match status" value="1"/>
</dbReference>
<feature type="transmembrane region" description="Helical" evidence="18">
    <location>
        <begin position="390"/>
        <end position="408"/>
    </location>
</feature>
<dbReference type="OrthoDB" id="10064659at2759"/>
<proteinExistence type="inferred from homology"/>
<evidence type="ECO:0000313" key="21">
    <source>
        <dbReference type="Proteomes" id="UP000569728"/>
    </source>
</evidence>
<protein>
    <recommendedName>
        <fullName evidence="16">Protein smoothened</fullName>
    </recommendedName>
</protein>
<dbReference type="GO" id="GO:0007417">
    <property type="term" value="P:central nervous system development"/>
    <property type="evidence" value="ECO:0007669"/>
    <property type="project" value="TreeGrafter"/>
</dbReference>
<evidence type="ECO:0000256" key="3">
    <source>
        <dbReference type="ARBA" id="ARBA00008077"/>
    </source>
</evidence>
<feature type="region of interest" description="Disordered" evidence="17">
    <location>
        <begin position="548"/>
        <end position="587"/>
    </location>
</feature>
<dbReference type="PROSITE" id="PS50261">
    <property type="entry name" value="G_PROTEIN_RECEP_F2_4"/>
    <property type="match status" value="1"/>
</dbReference>
<dbReference type="GO" id="GO:0071679">
    <property type="term" value="P:commissural neuron axon guidance"/>
    <property type="evidence" value="ECO:0007669"/>
    <property type="project" value="TreeGrafter"/>
</dbReference>
<dbReference type="InterPro" id="IPR035683">
    <property type="entry name" value="SMO_7TM"/>
</dbReference>
<feature type="transmembrane region" description="Helical" evidence="18">
    <location>
        <begin position="272"/>
        <end position="299"/>
    </location>
</feature>
<comment type="caution">
    <text evidence="20">The sequence shown here is derived from an EMBL/GenBank/DDBJ whole genome shotgun (WGS) entry which is preliminary data.</text>
</comment>
<evidence type="ECO:0000256" key="11">
    <source>
        <dbReference type="ARBA" id="ARBA00023157"/>
    </source>
</evidence>
<feature type="non-terminal residue" evidence="20">
    <location>
        <position position="706"/>
    </location>
</feature>
<evidence type="ECO:0000256" key="7">
    <source>
        <dbReference type="ARBA" id="ARBA00022729"/>
    </source>
</evidence>
<dbReference type="PANTHER" id="PTHR11309:SF35">
    <property type="entry name" value="PROTEIN SMOOTHENED"/>
    <property type="match status" value="1"/>
</dbReference>
<evidence type="ECO:0000256" key="18">
    <source>
        <dbReference type="SAM" id="Phobius"/>
    </source>
</evidence>
<feature type="compositionally biased region" description="Pro residues" evidence="17">
    <location>
        <begin position="577"/>
        <end position="587"/>
    </location>
</feature>
<dbReference type="Gene3D" id="1.10.2000.10">
    <property type="entry name" value="Frizzled cysteine-rich domain"/>
    <property type="match status" value="1"/>
</dbReference>
<evidence type="ECO:0000256" key="13">
    <source>
        <dbReference type="ARBA" id="ARBA00023180"/>
    </source>
</evidence>
<dbReference type="SMART" id="SM01330">
    <property type="entry name" value="Frizzled"/>
    <property type="match status" value="1"/>
</dbReference>
<dbReference type="GO" id="GO:0007224">
    <property type="term" value="P:smoothened signaling pathway"/>
    <property type="evidence" value="ECO:0007669"/>
    <property type="project" value="TreeGrafter"/>
</dbReference>
<dbReference type="InterPro" id="IPR015526">
    <property type="entry name" value="Frizzled/SFRP"/>
</dbReference>
<evidence type="ECO:0000256" key="15">
    <source>
        <dbReference type="ARBA" id="ARBA00023273"/>
    </source>
</evidence>
<dbReference type="Proteomes" id="UP000569728">
    <property type="component" value="Unassembled WGS sequence"/>
</dbReference>
<keyword evidence="9" id="KW-0297">G-protein coupled receptor</keyword>
<keyword evidence="12" id="KW-0675">Receptor</keyword>
<comment type="similarity">
    <text evidence="3">Belongs to the G-protein coupled receptor Fz/Smo family.</text>
</comment>
<dbReference type="PRINTS" id="PR00489">
    <property type="entry name" value="FRIZZLED"/>
</dbReference>
<keyword evidence="13" id="KW-0325">Glycoprotein</keyword>
<dbReference type="GO" id="GO:0005929">
    <property type="term" value="C:cilium"/>
    <property type="evidence" value="ECO:0007669"/>
    <property type="project" value="UniProtKB-SubCell"/>
</dbReference>
<feature type="compositionally biased region" description="Basic residues" evidence="17">
    <location>
        <begin position="551"/>
        <end position="563"/>
    </location>
</feature>
<evidence type="ECO:0000256" key="1">
    <source>
        <dbReference type="ARBA" id="ARBA00004138"/>
    </source>
</evidence>
<dbReference type="GO" id="GO:0005113">
    <property type="term" value="F:patched binding"/>
    <property type="evidence" value="ECO:0007669"/>
    <property type="project" value="TreeGrafter"/>
</dbReference>
<organism evidence="20 21">
    <name type="scientific">Oceanites oceanicus</name>
    <name type="common">Wilson's storm petrel</name>
    <name type="synonym">Procellaria oceanica</name>
    <dbReference type="NCBI Taxonomy" id="79653"/>
    <lineage>
        <taxon>Eukaryota</taxon>
        <taxon>Metazoa</taxon>
        <taxon>Chordata</taxon>
        <taxon>Craniata</taxon>
        <taxon>Vertebrata</taxon>
        <taxon>Euteleostomi</taxon>
        <taxon>Archelosauria</taxon>
        <taxon>Archosauria</taxon>
        <taxon>Dinosauria</taxon>
        <taxon>Saurischia</taxon>
        <taxon>Theropoda</taxon>
        <taxon>Coelurosauria</taxon>
        <taxon>Aves</taxon>
        <taxon>Neognathae</taxon>
        <taxon>Neoaves</taxon>
        <taxon>Aequornithes</taxon>
        <taxon>Procellariiformes</taxon>
        <taxon>Hydrobatidae</taxon>
        <taxon>Oceanites</taxon>
    </lineage>
</organism>
<sequence>MPKCEDGQVELPSQTLCQATRAPCTIVERERGWPDFLKCTPDRFPEGCPNEVQNIKFNSSGQCEAPLVRTDNPKSWYEDVEGCGIQCQNPLFTEKEHREMHVYIAAFSSVTIFCTFFTLATFVADWRNSNRYPAVILFYVNACFFVGSIGWLAQFMDGARDEIVCRADGTMRLGEPTSNETLSCVIIFVIVYYSLMSGVIWFVMLTYAWHTSFKALGTTYQPLLGKTSYFHLITWSIPFVLTVAILAVAQVDGDSVSGICFVGYKNYRYRAGFVLAPIGLVLIVGGYFLIRGVMTLFSIKSNHPGLLSEKAASKINETMLRLGIFGFLAFGFVFITFGCHFYDFFNQAEWERSFREYVLCEANVTIATQTNKPIPDCEIKNRPSLLVEKINLFAMFGTGVSMSTWVWTKATLLIWKRTWCRLTGQSDDQPKRIKKSKMIAKAFSKRKELLRDPGQELSFSMHTVSHDGPVAGLAFDINEPSADVSSAWAQHVTKMVARRGAILPQDISVTPVATPGKMRPLSSVLSPAVPPEERANLWVVEADVSPELQKRNSRKKKRRKKKKEVCPDPERCLGGPAAPPVPSTVPRLPRLPPQPCLVAFAPDVLPGLPPGQPEAAFAGGLWDGRRRANVFHLISNPFCPESASPEEESPGPSSGRRQHNGGPLWPPSTLPHGRGPRTQVRRAGLAPIHSRTNLVDAELLDADSDF</sequence>
<feature type="transmembrane region" description="Helical" evidence="18">
    <location>
        <begin position="102"/>
        <end position="124"/>
    </location>
</feature>
<dbReference type="SUPFAM" id="SSF63501">
    <property type="entry name" value="Frizzled cysteine-rich domain"/>
    <property type="match status" value="1"/>
</dbReference>
<evidence type="ECO:0000313" key="20">
    <source>
        <dbReference type="EMBL" id="NXF54695.1"/>
    </source>
</evidence>
<feature type="domain" description="G-protein coupled receptors family 2 profile 2" evidence="19">
    <location>
        <begin position="100"/>
        <end position="363"/>
    </location>
</feature>
<dbReference type="GO" id="GO:0005886">
    <property type="term" value="C:plasma membrane"/>
    <property type="evidence" value="ECO:0007669"/>
    <property type="project" value="UniProtKB-SubCell"/>
</dbReference>
<feature type="transmembrane region" description="Helical" evidence="18">
    <location>
        <begin position="319"/>
        <end position="345"/>
    </location>
</feature>
<evidence type="ECO:0000256" key="17">
    <source>
        <dbReference type="SAM" id="MobiDB-lite"/>
    </source>
</evidence>
<dbReference type="InterPro" id="IPR036790">
    <property type="entry name" value="Frizzled_dom_sf"/>
</dbReference>
<feature type="transmembrane region" description="Helical" evidence="18">
    <location>
        <begin position="136"/>
        <end position="153"/>
    </location>
</feature>
<keyword evidence="14" id="KW-0807">Transducer</keyword>
<name>A0A7K8UJY6_OCEOC</name>
<evidence type="ECO:0000256" key="9">
    <source>
        <dbReference type="ARBA" id="ARBA00023040"/>
    </source>
</evidence>
<keyword evidence="11" id="KW-1015">Disulfide bond</keyword>
<feature type="non-terminal residue" evidence="20">
    <location>
        <position position="1"/>
    </location>
</feature>
<evidence type="ECO:0000256" key="16">
    <source>
        <dbReference type="ARBA" id="ARBA00035037"/>
    </source>
</evidence>
<dbReference type="InterPro" id="IPR017981">
    <property type="entry name" value="GPCR_2-like_7TM"/>
</dbReference>
<evidence type="ECO:0000256" key="5">
    <source>
        <dbReference type="ARBA" id="ARBA00022475"/>
    </source>
</evidence>
<feature type="transmembrane region" description="Helical" evidence="18">
    <location>
        <begin position="229"/>
        <end position="251"/>
    </location>
</feature>
<evidence type="ECO:0000256" key="12">
    <source>
        <dbReference type="ARBA" id="ARBA00023170"/>
    </source>
</evidence>
<evidence type="ECO:0000256" key="6">
    <source>
        <dbReference type="ARBA" id="ARBA00022692"/>
    </source>
</evidence>
<keyword evidence="15" id="KW-0966">Cell projection</keyword>
<gene>
    <name evidence="20" type="primary">Smo</name>
    <name evidence="20" type="ORF">OCEOCE_R04374</name>
</gene>
<feature type="region of interest" description="Disordered" evidence="17">
    <location>
        <begin position="637"/>
        <end position="688"/>
    </location>
</feature>